<dbReference type="GO" id="GO:0046654">
    <property type="term" value="P:tetrahydrofolate biosynthetic process"/>
    <property type="evidence" value="ECO:0007669"/>
    <property type="project" value="UniProtKB-UniPathway"/>
</dbReference>
<keyword evidence="7 12" id="KW-0808">Transferase</keyword>
<comment type="pathway">
    <text evidence="3 12">Cofactor biosynthesis; tetrahydrofolate biosynthesis; 7,8-dihydrofolate from 2-amino-4-hydroxy-6-hydroxymethyl-7,8-dihydropteridine diphosphate and 4-aminobenzoate: step 1/2.</text>
</comment>
<dbReference type="AlphaFoldDB" id="A0A2P2EC06"/>
<dbReference type="UniPathway" id="UPA00077">
    <property type="reaction ID" value="UER00156"/>
</dbReference>
<organism evidence="14 15">
    <name type="scientific">Candidatus Phycosocius bacilliformis</name>
    <dbReference type="NCBI Taxonomy" id="1445552"/>
    <lineage>
        <taxon>Bacteria</taxon>
        <taxon>Pseudomonadati</taxon>
        <taxon>Pseudomonadota</taxon>
        <taxon>Alphaproteobacteria</taxon>
        <taxon>Caulobacterales</taxon>
        <taxon>Caulobacterales incertae sedis</taxon>
        <taxon>Candidatus Phycosocius</taxon>
    </lineage>
</organism>
<gene>
    <name evidence="14" type="primary">folP</name>
    <name evidence="14" type="ORF">PbB2_02250</name>
</gene>
<evidence type="ECO:0000313" key="14">
    <source>
        <dbReference type="EMBL" id="GBF58564.1"/>
    </source>
</evidence>
<dbReference type="CDD" id="cd00739">
    <property type="entry name" value="DHPS"/>
    <property type="match status" value="1"/>
</dbReference>
<dbReference type="InterPro" id="IPR045031">
    <property type="entry name" value="DHP_synth-like"/>
</dbReference>
<dbReference type="SUPFAM" id="SSF51717">
    <property type="entry name" value="Dihydropteroate synthetase-like"/>
    <property type="match status" value="1"/>
</dbReference>
<dbReference type="Gene3D" id="3.20.20.20">
    <property type="entry name" value="Dihydropteroate synthase-like"/>
    <property type="match status" value="1"/>
</dbReference>
<dbReference type="FunFam" id="3.20.20.20:FF:000006">
    <property type="entry name" value="Dihydropteroate synthase"/>
    <property type="match status" value="1"/>
</dbReference>
<dbReference type="InterPro" id="IPR006390">
    <property type="entry name" value="DHP_synth_dom"/>
</dbReference>
<evidence type="ECO:0000256" key="9">
    <source>
        <dbReference type="ARBA" id="ARBA00022842"/>
    </source>
</evidence>
<accession>A0A2P2EC06</accession>
<evidence type="ECO:0000256" key="4">
    <source>
        <dbReference type="ARBA" id="ARBA00009503"/>
    </source>
</evidence>
<keyword evidence="10 12" id="KW-0289">Folate biosynthesis</keyword>
<dbReference type="InterPro" id="IPR000489">
    <property type="entry name" value="Pterin-binding_dom"/>
</dbReference>
<evidence type="ECO:0000259" key="13">
    <source>
        <dbReference type="PROSITE" id="PS50972"/>
    </source>
</evidence>
<evidence type="ECO:0000256" key="12">
    <source>
        <dbReference type="RuleBase" id="RU361205"/>
    </source>
</evidence>
<evidence type="ECO:0000256" key="3">
    <source>
        <dbReference type="ARBA" id="ARBA00004763"/>
    </source>
</evidence>
<comment type="cofactor">
    <cofactor evidence="2 12">
        <name>Mg(2+)</name>
        <dbReference type="ChEBI" id="CHEBI:18420"/>
    </cofactor>
</comment>
<dbReference type="PANTHER" id="PTHR20941:SF1">
    <property type="entry name" value="FOLIC ACID SYNTHESIS PROTEIN FOL1"/>
    <property type="match status" value="1"/>
</dbReference>
<comment type="catalytic activity">
    <reaction evidence="1">
        <text>(7,8-dihydropterin-6-yl)methyl diphosphate + 4-aminobenzoate = 7,8-dihydropteroate + diphosphate</text>
        <dbReference type="Rhea" id="RHEA:19949"/>
        <dbReference type="ChEBI" id="CHEBI:17836"/>
        <dbReference type="ChEBI" id="CHEBI:17839"/>
        <dbReference type="ChEBI" id="CHEBI:33019"/>
        <dbReference type="ChEBI" id="CHEBI:72950"/>
        <dbReference type="EC" id="2.5.1.15"/>
    </reaction>
</comment>
<proteinExistence type="inferred from homology"/>
<evidence type="ECO:0000256" key="11">
    <source>
        <dbReference type="ARBA" id="ARBA00030193"/>
    </source>
</evidence>
<evidence type="ECO:0000256" key="8">
    <source>
        <dbReference type="ARBA" id="ARBA00022723"/>
    </source>
</evidence>
<evidence type="ECO:0000256" key="5">
    <source>
        <dbReference type="ARBA" id="ARBA00012458"/>
    </source>
</evidence>
<keyword evidence="8 12" id="KW-0479">Metal-binding</keyword>
<evidence type="ECO:0000256" key="1">
    <source>
        <dbReference type="ARBA" id="ARBA00000012"/>
    </source>
</evidence>
<dbReference type="PROSITE" id="PS50972">
    <property type="entry name" value="PTERIN_BINDING"/>
    <property type="match status" value="1"/>
</dbReference>
<dbReference type="GO" id="GO:0046872">
    <property type="term" value="F:metal ion binding"/>
    <property type="evidence" value="ECO:0007669"/>
    <property type="project" value="UniProtKB-KW"/>
</dbReference>
<dbReference type="PANTHER" id="PTHR20941">
    <property type="entry name" value="FOLATE SYNTHESIS PROTEINS"/>
    <property type="match status" value="1"/>
</dbReference>
<sequence>MNRFLQALNNRAGPLIMGVINTTPDSFSDGGQFIDPAAAIAHAHALVAAGADLLDLGGESTRPGAEPVGADEEIDRVLPVLQALAKDCPIPISIDTRKPEVARAAIAAGASCWNDVSALGFSPDSLTVAAALDVPVVLMHAQGEPKTMQVQPSYRDVTSEVLNFLVSRLSQAVQAGIKLEHIILDPGIGFGKTLSHNLTLMRDLPRLVALGRPVLVGTSRKRFIEALDPGAAPDNRLGGSLAAALFAARQGAAVLRVHDVAETRQALRVQAALFEERLD</sequence>
<evidence type="ECO:0000313" key="15">
    <source>
        <dbReference type="Proteomes" id="UP000245086"/>
    </source>
</evidence>
<comment type="similarity">
    <text evidence="4 12">Belongs to the DHPS family.</text>
</comment>
<comment type="caution">
    <text evidence="14">The sequence shown here is derived from an EMBL/GenBank/DDBJ whole genome shotgun (WGS) entry which is preliminary data.</text>
</comment>
<feature type="domain" description="Pterin-binding" evidence="13">
    <location>
        <begin position="14"/>
        <end position="268"/>
    </location>
</feature>
<keyword evidence="15" id="KW-1185">Reference proteome</keyword>
<dbReference type="Pfam" id="PF00809">
    <property type="entry name" value="Pterin_bind"/>
    <property type="match status" value="1"/>
</dbReference>
<reference evidence="14 15" key="1">
    <citation type="journal article" date="2018" name="Genome Announc.">
        <title>Draft Genome Sequence of "Candidatus Phycosocius bacilliformis," an Alphaproteobacterial Ectosymbiont of the Hydrocarbon-Producing Green Alga Botryococcus braunii.</title>
        <authorList>
            <person name="Tanabe Y."/>
            <person name="Yamaguchi H."/>
            <person name="Watanabe M.M."/>
        </authorList>
    </citation>
    <scope>NUCLEOTIDE SEQUENCE [LARGE SCALE GENOMIC DNA]</scope>
    <source>
        <strain evidence="14 15">BOTRYCO-2</strain>
    </source>
</reference>
<dbReference type="PROSITE" id="PS00792">
    <property type="entry name" value="DHPS_1"/>
    <property type="match status" value="1"/>
</dbReference>
<evidence type="ECO:0000256" key="10">
    <source>
        <dbReference type="ARBA" id="ARBA00022909"/>
    </source>
</evidence>
<dbReference type="EMBL" id="BFBR01000007">
    <property type="protein sequence ID" value="GBF58564.1"/>
    <property type="molecule type" value="Genomic_DNA"/>
</dbReference>
<dbReference type="RefSeq" id="WP_238164982.1">
    <property type="nucleotide sequence ID" value="NZ_BFBR01000007.1"/>
</dbReference>
<dbReference type="GO" id="GO:0004156">
    <property type="term" value="F:dihydropteroate synthase activity"/>
    <property type="evidence" value="ECO:0007669"/>
    <property type="project" value="UniProtKB-EC"/>
</dbReference>
<dbReference type="InterPro" id="IPR011005">
    <property type="entry name" value="Dihydropteroate_synth-like_sf"/>
</dbReference>
<dbReference type="PROSITE" id="PS00793">
    <property type="entry name" value="DHPS_2"/>
    <property type="match status" value="1"/>
</dbReference>
<evidence type="ECO:0000256" key="2">
    <source>
        <dbReference type="ARBA" id="ARBA00001946"/>
    </source>
</evidence>
<dbReference type="Proteomes" id="UP000245086">
    <property type="component" value="Unassembled WGS sequence"/>
</dbReference>
<name>A0A2P2EC06_9PROT</name>
<protein>
    <recommendedName>
        <fullName evidence="6 12">Dihydropteroate synthase</fullName>
        <shortName evidence="12">DHPS</shortName>
        <ecNumber evidence="5 12">2.5.1.15</ecNumber>
    </recommendedName>
    <alternativeName>
        <fullName evidence="11 12">Dihydropteroate pyrophosphorylase</fullName>
    </alternativeName>
</protein>
<dbReference type="NCBIfam" id="TIGR01496">
    <property type="entry name" value="DHPS"/>
    <property type="match status" value="1"/>
</dbReference>
<evidence type="ECO:0000256" key="7">
    <source>
        <dbReference type="ARBA" id="ARBA00022679"/>
    </source>
</evidence>
<comment type="function">
    <text evidence="12">Catalyzes the condensation of para-aminobenzoate (pABA) with 6-hydroxymethyl-7,8-dihydropterin diphosphate (DHPt-PP) to form 7,8-dihydropteroate (H2Pte), the immediate precursor of folate derivatives.</text>
</comment>
<evidence type="ECO:0000256" key="6">
    <source>
        <dbReference type="ARBA" id="ARBA00016919"/>
    </source>
</evidence>
<dbReference type="EC" id="2.5.1.15" evidence="5 12"/>
<dbReference type="GO" id="GO:0046656">
    <property type="term" value="P:folic acid biosynthetic process"/>
    <property type="evidence" value="ECO:0007669"/>
    <property type="project" value="UniProtKB-KW"/>
</dbReference>
<keyword evidence="9 12" id="KW-0460">Magnesium</keyword>
<dbReference type="GO" id="GO:0005829">
    <property type="term" value="C:cytosol"/>
    <property type="evidence" value="ECO:0007669"/>
    <property type="project" value="TreeGrafter"/>
</dbReference>